<keyword evidence="3" id="KW-1003">Cell membrane</keyword>
<keyword evidence="5" id="KW-0812">Transmembrane</keyword>
<evidence type="ECO:0000256" key="6">
    <source>
        <dbReference type="ARBA" id="ARBA00022729"/>
    </source>
</evidence>
<dbReference type="VEuPathDB" id="TrichDB:TVAGG3_0252610"/>
<dbReference type="InterPro" id="IPR055163">
    <property type="entry name" value="ALK/LTK-like_GRD"/>
</dbReference>
<evidence type="ECO:0000313" key="17">
    <source>
        <dbReference type="EMBL" id="EAX87660.1"/>
    </source>
</evidence>
<proteinExistence type="predicted"/>
<name>A2G5B1_TRIV3</name>
<keyword evidence="7" id="KW-0547">Nucleotide-binding</keyword>
<dbReference type="EMBL" id="DS114416">
    <property type="protein sequence ID" value="EAX87660.1"/>
    <property type="molecule type" value="Genomic_DNA"/>
</dbReference>
<dbReference type="EC" id="2.7.10.1" evidence="2"/>
<accession>A2G5B1</accession>
<evidence type="ECO:0000256" key="9">
    <source>
        <dbReference type="ARBA" id="ARBA00022840"/>
    </source>
</evidence>
<dbReference type="GO" id="GO:0004714">
    <property type="term" value="F:transmembrane receptor protein tyrosine kinase activity"/>
    <property type="evidence" value="ECO:0007669"/>
    <property type="project" value="UniProtKB-EC"/>
</dbReference>
<evidence type="ECO:0000256" key="4">
    <source>
        <dbReference type="ARBA" id="ARBA00022679"/>
    </source>
</evidence>
<evidence type="ECO:0000256" key="12">
    <source>
        <dbReference type="ARBA" id="ARBA00023137"/>
    </source>
</evidence>
<keyword evidence="9" id="KW-0067">ATP-binding</keyword>
<dbReference type="GO" id="GO:0005886">
    <property type="term" value="C:plasma membrane"/>
    <property type="evidence" value="ECO:0007669"/>
    <property type="project" value="UniProtKB-SubCell"/>
</dbReference>
<evidence type="ECO:0000256" key="13">
    <source>
        <dbReference type="ARBA" id="ARBA00023157"/>
    </source>
</evidence>
<dbReference type="GO" id="GO:0005524">
    <property type="term" value="F:ATP binding"/>
    <property type="evidence" value="ECO:0007669"/>
    <property type="project" value="UniProtKB-KW"/>
</dbReference>
<reference evidence="17" key="2">
    <citation type="journal article" date="2007" name="Science">
        <title>Draft genome sequence of the sexually transmitted pathogen Trichomonas vaginalis.</title>
        <authorList>
            <person name="Carlton J.M."/>
            <person name="Hirt R.P."/>
            <person name="Silva J.C."/>
            <person name="Delcher A.L."/>
            <person name="Schatz M."/>
            <person name="Zhao Q."/>
            <person name="Wortman J.R."/>
            <person name="Bidwell S.L."/>
            <person name="Alsmark U.C.M."/>
            <person name="Besteiro S."/>
            <person name="Sicheritz-Ponten T."/>
            <person name="Noel C.J."/>
            <person name="Dacks J.B."/>
            <person name="Foster P.G."/>
            <person name="Simillion C."/>
            <person name="Van de Peer Y."/>
            <person name="Miranda-Saavedra D."/>
            <person name="Barton G.J."/>
            <person name="Westrop G.D."/>
            <person name="Mueller S."/>
            <person name="Dessi D."/>
            <person name="Fiori P.L."/>
            <person name="Ren Q."/>
            <person name="Paulsen I."/>
            <person name="Zhang H."/>
            <person name="Bastida-Corcuera F.D."/>
            <person name="Simoes-Barbosa A."/>
            <person name="Brown M.T."/>
            <person name="Hayes R.D."/>
            <person name="Mukherjee M."/>
            <person name="Okumura C.Y."/>
            <person name="Schneider R."/>
            <person name="Smith A.J."/>
            <person name="Vanacova S."/>
            <person name="Villalvazo M."/>
            <person name="Haas B.J."/>
            <person name="Pertea M."/>
            <person name="Feldblyum T.V."/>
            <person name="Utterback T.R."/>
            <person name="Shu C.L."/>
            <person name="Osoegawa K."/>
            <person name="de Jong P.J."/>
            <person name="Hrdy I."/>
            <person name="Horvathova L."/>
            <person name="Zubacova Z."/>
            <person name="Dolezal P."/>
            <person name="Malik S.B."/>
            <person name="Logsdon J.M. Jr."/>
            <person name="Henze K."/>
            <person name="Gupta A."/>
            <person name="Wang C.C."/>
            <person name="Dunne R.L."/>
            <person name="Upcroft J.A."/>
            <person name="Upcroft P."/>
            <person name="White O."/>
            <person name="Salzberg S.L."/>
            <person name="Tang P."/>
            <person name="Chiu C.-H."/>
            <person name="Lee Y.-S."/>
            <person name="Embley T.M."/>
            <person name="Coombs G.H."/>
            <person name="Mottram J.C."/>
            <person name="Tachezy J."/>
            <person name="Fraser-Liggett C.M."/>
            <person name="Johnson P.J."/>
        </authorList>
    </citation>
    <scope>NUCLEOTIDE SEQUENCE [LARGE SCALE GENOMIC DNA]</scope>
    <source>
        <strain evidence="17">G3</strain>
    </source>
</reference>
<dbReference type="RefSeq" id="XP_001300590.1">
    <property type="nucleotide sequence ID" value="XM_001300589.1"/>
</dbReference>
<evidence type="ECO:0000259" key="16">
    <source>
        <dbReference type="Pfam" id="PF12810"/>
    </source>
</evidence>
<dbReference type="InParanoid" id="A2G5B1"/>
<keyword evidence="11" id="KW-0472">Membrane</keyword>
<evidence type="ECO:0000256" key="14">
    <source>
        <dbReference type="ARBA" id="ARBA00023170"/>
    </source>
</evidence>
<keyword evidence="14" id="KW-0675">Receptor</keyword>
<evidence type="ECO:0000256" key="11">
    <source>
        <dbReference type="ARBA" id="ARBA00023136"/>
    </source>
</evidence>
<reference evidence="17" key="1">
    <citation type="submission" date="2006-10" db="EMBL/GenBank/DDBJ databases">
        <authorList>
            <person name="Amadeo P."/>
            <person name="Zhao Q."/>
            <person name="Wortman J."/>
            <person name="Fraser-Liggett C."/>
            <person name="Carlton J."/>
        </authorList>
    </citation>
    <scope>NUCLEOTIDE SEQUENCE</scope>
    <source>
        <strain evidence="17">G3</strain>
    </source>
</reference>
<keyword evidence="12" id="KW-0829">Tyrosine-protein kinase</keyword>
<dbReference type="VEuPathDB" id="TrichDB:TVAG_209800"/>
<evidence type="ECO:0000256" key="3">
    <source>
        <dbReference type="ARBA" id="ARBA00022475"/>
    </source>
</evidence>
<comment type="subcellular location">
    <subcellularLocation>
        <location evidence="1">Cell membrane</location>
        <topology evidence="1">Single-pass type I membrane protein</topology>
    </subcellularLocation>
</comment>
<dbReference type="KEGG" id="tva:4745313"/>
<evidence type="ECO:0000256" key="1">
    <source>
        <dbReference type="ARBA" id="ARBA00004251"/>
    </source>
</evidence>
<dbReference type="Proteomes" id="UP000001542">
    <property type="component" value="Unassembled WGS sequence"/>
</dbReference>
<keyword evidence="15" id="KW-0325">Glycoprotein</keyword>
<gene>
    <name evidence="17" type="ORF">TVAG_209800</name>
</gene>
<keyword evidence="18" id="KW-1185">Reference proteome</keyword>
<evidence type="ECO:0000256" key="8">
    <source>
        <dbReference type="ARBA" id="ARBA00022777"/>
    </source>
</evidence>
<evidence type="ECO:0000256" key="5">
    <source>
        <dbReference type="ARBA" id="ARBA00022692"/>
    </source>
</evidence>
<evidence type="ECO:0000256" key="15">
    <source>
        <dbReference type="ARBA" id="ARBA00023180"/>
    </source>
</evidence>
<keyword evidence="4" id="KW-0808">Transferase</keyword>
<organism evidence="17 18">
    <name type="scientific">Trichomonas vaginalis (strain ATCC PRA-98 / G3)</name>
    <dbReference type="NCBI Taxonomy" id="412133"/>
    <lineage>
        <taxon>Eukaryota</taxon>
        <taxon>Metamonada</taxon>
        <taxon>Parabasalia</taxon>
        <taxon>Trichomonadida</taxon>
        <taxon>Trichomonadidae</taxon>
        <taxon>Trichomonas</taxon>
    </lineage>
</organism>
<evidence type="ECO:0000256" key="7">
    <source>
        <dbReference type="ARBA" id="ARBA00022741"/>
    </source>
</evidence>
<keyword evidence="10" id="KW-1133">Transmembrane helix</keyword>
<dbReference type="Pfam" id="PF12810">
    <property type="entry name" value="ALK_LTK_GRD"/>
    <property type="match status" value="1"/>
</dbReference>
<feature type="domain" description="ALK/LTK-like glycine-rich" evidence="16">
    <location>
        <begin position="8"/>
        <end position="66"/>
    </location>
</feature>
<keyword evidence="8" id="KW-0418">Kinase</keyword>
<sequence>MIHNYFPGGGGGLYGGGLGAGGSGFVYSEDRLTTEIDPLPASIRVENSELKFANNRGHGYAIITSLSPSECKCVQKCFCSNERLLLRNVHAVPFMYSYLFKS</sequence>
<dbReference type="AlphaFoldDB" id="A2G5B1"/>
<evidence type="ECO:0000256" key="10">
    <source>
        <dbReference type="ARBA" id="ARBA00022989"/>
    </source>
</evidence>
<keyword evidence="13" id="KW-1015">Disulfide bond</keyword>
<keyword evidence="6" id="KW-0732">Signal</keyword>
<protein>
    <recommendedName>
        <fullName evidence="2">receptor protein-tyrosine kinase</fullName>
        <ecNumber evidence="2">2.7.10.1</ecNumber>
    </recommendedName>
</protein>
<evidence type="ECO:0000313" key="18">
    <source>
        <dbReference type="Proteomes" id="UP000001542"/>
    </source>
</evidence>
<evidence type="ECO:0000256" key="2">
    <source>
        <dbReference type="ARBA" id="ARBA00011902"/>
    </source>
</evidence>